<dbReference type="GO" id="GO:0048791">
    <property type="term" value="P:calcium ion-regulated exocytosis of neurotransmitter"/>
    <property type="evidence" value="ECO:0007669"/>
    <property type="project" value="TreeGrafter"/>
</dbReference>
<dbReference type="Pfam" id="PF22601">
    <property type="entry name" value="RIM2a_ZnF"/>
    <property type="match status" value="1"/>
</dbReference>
<feature type="domain" description="FYVE-type" evidence="7">
    <location>
        <begin position="37"/>
        <end position="87"/>
    </location>
</feature>
<gene>
    <name evidence="8" type="ORF">PHET_02258</name>
</gene>
<feature type="region of interest" description="Disordered" evidence="6">
    <location>
        <begin position="203"/>
        <end position="250"/>
    </location>
</feature>
<dbReference type="GO" id="GO:2000300">
    <property type="term" value="P:regulation of synaptic vesicle exocytosis"/>
    <property type="evidence" value="ECO:0007669"/>
    <property type="project" value="TreeGrafter"/>
</dbReference>
<evidence type="ECO:0000313" key="8">
    <source>
        <dbReference type="EMBL" id="KAF5404180.1"/>
    </source>
</evidence>
<keyword evidence="4" id="KW-0862">Zinc</keyword>
<dbReference type="GO" id="GO:0048167">
    <property type="term" value="P:regulation of synaptic plasticity"/>
    <property type="evidence" value="ECO:0007669"/>
    <property type="project" value="TreeGrafter"/>
</dbReference>
<dbReference type="InterPro" id="IPR039032">
    <property type="entry name" value="Rim-like"/>
</dbReference>
<keyword evidence="9" id="KW-1185">Reference proteome</keyword>
<evidence type="ECO:0000256" key="3">
    <source>
        <dbReference type="ARBA" id="ARBA00022771"/>
    </source>
</evidence>
<name>A0A8J4T4D4_9TREM</name>
<feature type="compositionally biased region" description="Basic and acidic residues" evidence="6">
    <location>
        <begin position="203"/>
        <end position="214"/>
    </location>
</feature>
<dbReference type="GO" id="GO:0042734">
    <property type="term" value="C:presynaptic membrane"/>
    <property type="evidence" value="ECO:0007669"/>
    <property type="project" value="TreeGrafter"/>
</dbReference>
<evidence type="ECO:0000256" key="6">
    <source>
        <dbReference type="SAM" id="MobiDB-lite"/>
    </source>
</evidence>
<dbReference type="InterPro" id="IPR017455">
    <property type="entry name" value="Znf_FYVE-rel"/>
</dbReference>
<dbReference type="GO" id="GO:0031267">
    <property type="term" value="F:small GTPase binding"/>
    <property type="evidence" value="ECO:0007669"/>
    <property type="project" value="InterPro"/>
</dbReference>
<keyword evidence="1" id="KW-0479">Metal-binding</keyword>
<sequence length="347" mass="38014">MSNPVGNTVTNLVNNAVNAVVGGTTQPAPAGIMDTVCAICQKTKFADGLGHMCAQCKRKTCTRCGFQLNTGINRVQWVCKSCAQHLDETVPRPNLTEKDSSLTANEDNAAGRLVSGFMGLITGQSSKGTVKKIPTLSSAIKRQLPTISNTAQNSIPFQGYGQAAQRYQFANRSSSLDQEKPGSIPRSTHLNQRSVLRRQYTEDALDRDYQDRSESGCYQYGIPSNKNLQRGGRLRGQYSRPIDSSQSQGFSRQDLHHYYYTDSLTSEQSDSPARAHSTTGWPTAYQPSPIAGRYSTGGTGLSDSEYSPEPRTYGGNRPYGRSSWAKPRATELSPALQDRGRFRKSMC</sequence>
<feature type="region of interest" description="Disordered" evidence="6">
    <location>
        <begin position="264"/>
        <end position="347"/>
    </location>
</feature>
<dbReference type="GO" id="GO:0008270">
    <property type="term" value="F:zinc ion binding"/>
    <property type="evidence" value="ECO:0007669"/>
    <property type="project" value="UniProtKB-KW"/>
</dbReference>
<dbReference type="GO" id="GO:0042391">
    <property type="term" value="P:regulation of membrane potential"/>
    <property type="evidence" value="ECO:0007669"/>
    <property type="project" value="TreeGrafter"/>
</dbReference>
<keyword evidence="2" id="KW-0677">Repeat</keyword>
<accession>A0A8J4T4D4</accession>
<evidence type="ECO:0000256" key="2">
    <source>
        <dbReference type="ARBA" id="ARBA00022737"/>
    </source>
</evidence>
<dbReference type="AlphaFoldDB" id="A0A8J4T4D4"/>
<reference evidence="8" key="1">
    <citation type="submission" date="2019-05" db="EMBL/GenBank/DDBJ databases">
        <title>Annotation for the trematode Paragonimus heterotremus.</title>
        <authorList>
            <person name="Choi Y.-J."/>
        </authorList>
    </citation>
    <scope>NUCLEOTIDE SEQUENCE</scope>
    <source>
        <strain evidence="8">LC</strain>
    </source>
</reference>
<comment type="caution">
    <text evidence="8">The sequence shown here is derived from an EMBL/GenBank/DDBJ whole genome shotgun (WGS) entry which is preliminary data.</text>
</comment>
<dbReference type="Proteomes" id="UP000748531">
    <property type="component" value="Unassembled WGS sequence"/>
</dbReference>
<evidence type="ECO:0000259" key="7">
    <source>
        <dbReference type="PROSITE" id="PS50178"/>
    </source>
</evidence>
<dbReference type="GO" id="GO:0044325">
    <property type="term" value="F:transmembrane transporter binding"/>
    <property type="evidence" value="ECO:0007669"/>
    <property type="project" value="TreeGrafter"/>
</dbReference>
<feature type="region of interest" description="Disordered" evidence="6">
    <location>
        <begin position="172"/>
        <end position="191"/>
    </location>
</feature>
<evidence type="ECO:0000313" key="9">
    <source>
        <dbReference type="Proteomes" id="UP000748531"/>
    </source>
</evidence>
<dbReference type="OrthoDB" id="420032at2759"/>
<dbReference type="EMBL" id="LUCH01000850">
    <property type="protein sequence ID" value="KAF5404180.1"/>
    <property type="molecule type" value="Genomic_DNA"/>
</dbReference>
<dbReference type="SUPFAM" id="SSF57903">
    <property type="entry name" value="FYVE/PHD zinc finger"/>
    <property type="match status" value="1"/>
</dbReference>
<organism evidence="8 9">
    <name type="scientific">Paragonimus heterotremus</name>
    <dbReference type="NCBI Taxonomy" id="100268"/>
    <lineage>
        <taxon>Eukaryota</taxon>
        <taxon>Metazoa</taxon>
        <taxon>Spiralia</taxon>
        <taxon>Lophotrochozoa</taxon>
        <taxon>Platyhelminthes</taxon>
        <taxon>Trematoda</taxon>
        <taxon>Digenea</taxon>
        <taxon>Plagiorchiida</taxon>
        <taxon>Troglotremata</taxon>
        <taxon>Troglotrematidae</taxon>
        <taxon>Paragonimus</taxon>
    </lineage>
</organism>
<dbReference type="PANTHER" id="PTHR12157">
    <property type="entry name" value="REGULATING SYNAPTIC MEMBRANE EXOCYTOSIS PROTEIN"/>
    <property type="match status" value="1"/>
</dbReference>
<dbReference type="InterPro" id="IPR013083">
    <property type="entry name" value="Znf_RING/FYVE/PHD"/>
</dbReference>
<keyword evidence="3 5" id="KW-0863">Zinc-finger</keyword>
<evidence type="ECO:0000256" key="4">
    <source>
        <dbReference type="ARBA" id="ARBA00022833"/>
    </source>
</evidence>
<evidence type="ECO:0000256" key="5">
    <source>
        <dbReference type="PROSITE-ProRule" id="PRU00091"/>
    </source>
</evidence>
<dbReference type="GO" id="GO:0048788">
    <property type="term" value="C:cytoskeleton of presynaptic active zone"/>
    <property type="evidence" value="ECO:0007669"/>
    <property type="project" value="TreeGrafter"/>
</dbReference>
<dbReference type="GO" id="GO:0050806">
    <property type="term" value="P:positive regulation of synaptic transmission"/>
    <property type="evidence" value="ECO:0007669"/>
    <property type="project" value="TreeGrafter"/>
</dbReference>
<feature type="compositionally biased region" description="Polar residues" evidence="6">
    <location>
        <begin position="264"/>
        <end position="281"/>
    </location>
</feature>
<protein>
    <recommendedName>
        <fullName evidence="7">FYVE-type domain-containing protein</fullName>
    </recommendedName>
</protein>
<dbReference type="Gene3D" id="3.30.40.10">
    <property type="entry name" value="Zinc/RING finger domain, C3HC4 (zinc finger)"/>
    <property type="match status" value="1"/>
</dbReference>
<dbReference type="InterPro" id="IPR011011">
    <property type="entry name" value="Znf_FYVE_PHD"/>
</dbReference>
<dbReference type="PROSITE" id="PS50178">
    <property type="entry name" value="ZF_FYVE"/>
    <property type="match status" value="1"/>
</dbReference>
<proteinExistence type="predicted"/>
<evidence type="ECO:0000256" key="1">
    <source>
        <dbReference type="ARBA" id="ARBA00022723"/>
    </source>
</evidence>
<dbReference type="PANTHER" id="PTHR12157:SF25">
    <property type="entry name" value="REGULATING SYNAPTIC MEMBRANE EXOCYTOSIS PROTEIN 3"/>
    <property type="match status" value="1"/>
</dbReference>
<dbReference type="InterPro" id="IPR054386">
    <property type="entry name" value="RIM_Znf"/>
</dbReference>